<feature type="signal peptide" evidence="1">
    <location>
        <begin position="1"/>
        <end position="27"/>
    </location>
</feature>
<comment type="caution">
    <text evidence="3">The sequence shown here is derived from an EMBL/GenBank/DDBJ whole genome shotgun (WGS) entry which is preliminary data.</text>
</comment>
<dbReference type="Pfam" id="PF01497">
    <property type="entry name" value="Peripla_BP_2"/>
    <property type="match status" value="1"/>
</dbReference>
<dbReference type="EMBL" id="LXEV01000022">
    <property type="protein sequence ID" value="OAT46940.1"/>
    <property type="molecule type" value="Genomic_DNA"/>
</dbReference>
<protein>
    <submittedName>
        <fullName evidence="3">Periplasmic binding protein</fullName>
    </submittedName>
</protein>
<dbReference type="AlphaFoldDB" id="A0AAJ3LTS4"/>
<gene>
    <name evidence="3" type="ORF">M997_1938</name>
</gene>
<proteinExistence type="predicted"/>
<dbReference type="PROSITE" id="PS50983">
    <property type="entry name" value="FE_B12_PBP"/>
    <property type="match status" value="1"/>
</dbReference>
<name>A0AAJ3LTS4_PROHU</name>
<evidence type="ECO:0000313" key="4">
    <source>
        <dbReference type="Proteomes" id="UP000078250"/>
    </source>
</evidence>
<dbReference type="PANTHER" id="PTHR30535">
    <property type="entry name" value="VITAMIN B12-BINDING PROTEIN"/>
    <property type="match status" value="1"/>
</dbReference>
<keyword evidence="1" id="KW-0732">Signal</keyword>
<sequence>MNIYRRSLLKGASAFSLLLASPFPVYAKQKQKTIVDILKREVTLPSNLDKIYIADSGLFLLYAAVATINTTGAFDERLIAMPSAFRTADLSLYRQYTQAFPKLLSLPEFSAMSSGHFNSEKLISLKPDVIIVAIGTYRAISVNGVLDLLTKANIPVIVFDLSIDPLNNTPISTEIMGNLLGNTQRSQAMNIFRQQQLAQVEQRLHQTPFVRPNILFERAAGFTPECCLSYGNGSMGQMLQVAGGKNLGSEYITSTYGLLNQETVIYSKPDKIFLTGADWSGYNPTGDWVNLGPGANLQQAKLQLETLMQRLAYKTLGAVKNQQVYAIWHSFYDSPFGFIAVLQMAKWLHPQRFSYLDANAIFHDYYDRFLPVKWQEGYWVTLLTQEKE</sequence>
<dbReference type="Proteomes" id="UP000078250">
    <property type="component" value="Unassembled WGS sequence"/>
</dbReference>
<dbReference type="InterPro" id="IPR002491">
    <property type="entry name" value="ABC_transptr_periplasmic_BD"/>
</dbReference>
<organism evidence="3 4">
    <name type="scientific">Proteus hauseri ATCC 700826</name>
    <dbReference type="NCBI Taxonomy" id="1354271"/>
    <lineage>
        <taxon>Bacteria</taxon>
        <taxon>Pseudomonadati</taxon>
        <taxon>Pseudomonadota</taxon>
        <taxon>Gammaproteobacteria</taxon>
        <taxon>Enterobacterales</taxon>
        <taxon>Morganellaceae</taxon>
        <taxon>Proteus</taxon>
    </lineage>
</organism>
<dbReference type="InterPro" id="IPR050902">
    <property type="entry name" value="ABC_Transporter_SBP"/>
</dbReference>
<dbReference type="Gene3D" id="3.40.50.1980">
    <property type="entry name" value="Nitrogenase molybdenum iron protein domain"/>
    <property type="match status" value="2"/>
</dbReference>
<evidence type="ECO:0000259" key="2">
    <source>
        <dbReference type="PROSITE" id="PS50983"/>
    </source>
</evidence>
<keyword evidence="4" id="KW-1185">Reference proteome</keyword>
<evidence type="ECO:0000256" key="1">
    <source>
        <dbReference type="SAM" id="SignalP"/>
    </source>
</evidence>
<feature type="chain" id="PRO_5042582945" evidence="1">
    <location>
        <begin position="28"/>
        <end position="388"/>
    </location>
</feature>
<reference evidence="3 4" key="1">
    <citation type="submission" date="2016-04" db="EMBL/GenBank/DDBJ databases">
        <title>ATOL: Assembling a taxonomically balanced genome-scale reconstruction of the evolutionary history of the Enterobacteriaceae.</title>
        <authorList>
            <person name="Plunkett G.III."/>
            <person name="Neeno-Eckwall E.C."/>
            <person name="Glasner J.D."/>
            <person name="Perna N.T."/>
        </authorList>
    </citation>
    <scope>NUCLEOTIDE SEQUENCE [LARGE SCALE GENOMIC DNA]</scope>
    <source>
        <strain evidence="3 4">ATCC 700826</strain>
    </source>
</reference>
<accession>A0AAJ3LTS4</accession>
<evidence type="ECO:0000313" key="3">
    <source>
        <dbReference type="EMBL" id="OAT46940.1"/>
    </source>
</evidence>
<feature type="domain" description="Fe/B12 periplasmic-binding" evidence="2">
    <location>
        <begin position="56"/>
        <end position="356"/>
    </location>
</feature>
<dbReference type="SUPFAM" id="SSF53807">
    <property type="entry name" value="Helical backbone' metal receptor"/>
    <property type="match status" value="1"/>
</dbReference>
<dbReference type="RefSeq" id="WP_157957770.1">
    <property type="nucleotide sequence ID" value="NZ_LXEV01000022.1"/>
</dbReference>
<dbReference type="PANTHER" id="PTHR30535:SF34">
    <property type="entry name" value="MOLYBDATE-BINDING PROTEIN MOLA"/>
    <property type="match status" value="1"/>
</dbReference>